<name>A0A179V226_BLAGS</name>
<protein>
    <submittedName>
        <fullName evidence="2">Uncharacterized protein</fullName>
    </submittedName>
</protein>
<evidence type="ECO:0000313" key="3">
    <source>
        <dbReference type="Proteomes" id="UP000002038"/>
    </source>
</evidence>
<dbReference type="RefSeq" id="XP_031581393.1">
    <property type="nucleotide sequence ID" value="XM_031724000.1"/>
</dbReference>
<gene>
    <name evidence="2" type="ORF">BDBG_09417</name>
</gene>
<sequence length="132" mass="14365">MVSKLAVGLYLSRGQEFASRPEFLFLQSNTRKRPVFFGPEDPDPERPSAEHRLDAQYQDFYFAKVLLGAAEIPEPSLKSERDQTPTGAGMSPVGQSDTAGTLTNAGIHVLVRGCTHQVSGTSNTPTLDLCIK</sequence>
<reference evidence="3" key="1">
    <citation type="journal article" date="2015" name="PLoS Genet.">
        <title>The dynamic genome and transcriptome of the human fungal pathogen Blastomyces and close relative Emmonsia.</title>
        <authorList>
            <person name="Munoz J.F."/>
            <person name="Gauthier G.M."/>
            <person name="Desjardins C.A."/>
            <person name="Gallo J.E."/>
            <person name="Holder J."/>
            <person name="Sullivan T.D."/>
            <person name="Marty A.J."/>
            <person name="Carmen J.C."/>
            <person name="Chen Z."/>
            <person name="Ding L."/>
            <person name="Gujja S."/>
            <person name="Magrini V."/>
            <person name="Misas E."/>
            <person name="Mitreva M."/>
            <person name="Priest M."/>
            <person name="Saif S."/>
            <person name="Whiston E.A."/>
            <person name="Young S."/>
            <person name="Zeng Q."/>
            <person name="Goldman W.E."/>
            <person name="Mardis E.R."/>
            <person name="Taylor J.W."/>
            <person name="McEwen J.G."/>
            <person name="Clay O.K."/>
            <person name="Klein B.S."/>
            <person name="Cuomo C.A."/>
        </authorList>
    </citation>
    <scope>NUCLEOTIDE SEQUENCE [LARGE SCALE GENOMIC DNA]</scope>
    <source>
        <strain evidence="3">SLH14081</strain>
    </source>
</reference>
<dbReference type="AlphaFoldDB" id="A0A179V226"/>
<proteinExistence type="predicted"/>
<dbReference type="GeneID" id="8500936"/>
<evidence type="ECO:0000313" key="2">
    <source>
        <dbReference type="EMBL" id="OAT14366.1"/>
    </source>
</evidence>
<accession>A0A179V226</accession>
<evidence type="ECO:0000256" key="1">
    <source>
        <dbReference type="SAM" id="MobiDB-lite"/>
    </source>
</evidence>
<organism evidence="2 3">
    <name type="scientific">Blastomyces gilchristii (strain SLH14081)</name>
    <name type="common">Blastomyces dermatitidis</name>
    <dbReference type="NCBI Taxonomy" id="559298"/>
    <lineage>
        <taxon>Eukaryota</taxon>
        <taxon>Fungi</taxon>
        <taxon>Dikarya</taxon>
        <taxon>Ascomycota</taxon>
        <taxon>Pezizomycotina</taxon>
        <taxon>Eurotiomycetes</taxon>
        <taxon>Eurotiomycetidae</taxon>
        <taxon>Onygenales</taxon>
        <taxon>Ajellomycetaceae</taxon>
        <taxon>Blastomyces</taxon>
    </lineage>
</organism>
<dbReference type="KEGG" id="bgh:BDBG_09417"/>
<dbReference type="VEuPathDB" id="FungiDB:BDBG_09417"/>
<feature type="region of interest" description="Disordered" evidence="1">
    <location>
        <begin position="73"/>
        <end position="100"/>
    </location>
</feature>
<dbReference type="Proteomes" id="UP000002038">
    <property type="component" value="Unassembled WGS sequence"/>
</dbReference>
<keyword evidence="3" id="KW-1185">Reference proteome</keyword>
<dbReference type="EMBL" id="GG657488">
    <property type="protein sequence ID" value="OAT14366.1"/>
    <property type="molecule type" value="Genomic_DNA"/>
</dbReference>